<keyword evidence="1" id="KW-0472">Membrane</keyword>
<sequence length="397" mass="46064">MSLQRSFISFFLALFFWCETAHSQIRLSDQAEIIVLILDPTQVELYSAFGHSAFRISDPINRIDMVFNYGIFDFDQPNFYLNFTKGKLYYKLGTGNYEAYKRYYLREDRSWREHALNIGQEDKQAIFDFLINNAKPENANYYYNYCYDNCATRMRDVLDLTLGDKIKYDYTYASDSMSFRDLMDKYLTYQPWGDLGIDICLGSQIDQRASGFDYQYMPLYLEEALLAATLQTDSLTVPAIATSATMNVSSEQPLGGGFKPSHLFVIVFFVVGLIIHRGLKYQVNYRFIDVILFGVTGLLGCFLLFLWFGTDHLSKYNYNLLWAMPLNLIGLFYLLKNSKPDWLSLYFQVFGGLQVLLIIFRELLPQVIHFALIPLVLALAIRSFYLAYSLKKENTSD</sequence>
<reference evidence="4 5" key="1">
    <citation type="submission" date="2017-04" db="EMBL/GenBank/DDBJ databases">
        <authorList>
            <person name="Afonso C.L."/>
            <person name="Miller P.J."/>
            <person name="Scott M.A."/>
            <person name="Spackman E."/>
            <person name="Goraichik I."/>
            <person name="Dimitrov K.M."/>
            <person name="Suarez D.L."/>
            <person name="Swayne D.E."/>
        </authorList>
    </citation>
    <scope>NUCLEOTIDE SEQUENCE [LARGE SCALE GENOMIC DNA]</scope>
    <source>
        <strain evidence="4 5">DSM 26133</strain>
    </source>
</reference>
<dbReference type="AlphaFoldDB" id="A0A1W2GHU4"/>
<name>A0A1W2GHU4_REIFA</name>
<keyword evidence="1" id="KW-1133">Transmembrane helix</keyword>
<feature type="transmembrane region" description="Helical" evidence="1">
    <location>
        <begin position="316"/>
        <end position="335"/>
    </location>
</feature>
<dbReference type="Proteomes" id="UP000192472">
    <property type="component" value="Unassembled WGS sequence"/>
</dbReference>
<feature type="domain" description="Lnb N-terminal periplasmic" evidence="2">
    <location>
        <begin position="44"/>
        <end position="164"/>
    </location>
</feature>
<dbReference type="EMBL" id="FWYF01000003">
    <property type="protein sequence ID" value="SMD36229.1"/>
    <property type="molecule type" value="Genomic_DNA"/>
</dbReference>
<organism evidence="4 5">
    <name type="scientific">Reichenbachiella faecimaris</name>
    <dbReference type="NCBI Taxonomy" id="692418"/>
    <lineage>
        <taxon>Bacteria</taxon>
        <taxon>Pseudomonadati</taxon>
        <taxon>Bacteroidota</taxon>
        <taxon>Cytophagia</taxon>
        <taxon>Cytophagales</taxon>
        <taxon>Reichenbachiellaceae</taxon>
        <taxon>Reichenbachiella</taxon>
    </lineage>
</organism>
<keyword evidence="5" id="KW-1185">Reference proteome</keyword>
<gene>
    <name evidence="4" type="ORF">SAMN04488029_2784</name>
</gene>
<dbReference type="STRING" id="692418.SAMN04488029_2784"/>
<evidence type="ECO:0000313" key="4">
    <source>
        <dbReference type="EMBL" id="SMD36229.1"/>
    </source>
</evidence>
<accession>A0A1W2GHU4</accession>
<feature type="domain" description="Lnb-like transmembrane" evidence="3">
    <location>
        <begin position="257"/>
        <end position="392"/>
    </location>
</feature>
<dbReference type="OrthoDB" id="319167at2"/>
<keyword evidence="1" id="KW-0812">Transmembrane</keyword>
<dbReference type="RefSeq" id="WP_084373439.1">
    <property type="nucleotide sequence ID" value="NZ_FWYF01000003.1"/>
</dbReference>
<feature type="transmembrane region" description="Helical" evidence="1">
    <location>
        <begin position="367"/>
        <end position="388"/>
    </location>
</feature>
<dbReference type="Pfam" id="PF25221">
    <property type="entry name" value="5TMH_Lnb"/>
    <property type="match status" value="1"/>
</dbReference>
<evidence type="ECO:0000259" key="3">
    <source>
        <dbReference type="Pfam" id="PF25221"/>
    </source>
</evidence>
<dbReference type="Pfam" id="PF13387">
    <property type="entry name" value="Lnb_N"/>
    <property type="match status" value="1"/>
</dbReference>
<dbReference type="InterPro" id="IPR057436">
    <property type="entry name" value="5TMH_Lnb"/>
</dbReference>
<feature type="transmembrane region" description="Helical" evidence="1">
    <location>
        <begin position="342"/>
        <end position="361"/>
    </location>
</feature>
<proteinExistence type="predicted"/>
<protein>
    <submittedName>
        <fullName evidence="4">Uncharacterized protein</fullName>
    </submittedName>
</protein>
<feature type="transmembrane region" description="Helical" evidence="1">
    <location>
        <begin position="257"/>
        <end position="275"/>
    </location>
</feature>
<feature type="transmembrane region" description="Helical" evidence="1">
    <location>
        <begin position="287"/>
        <end position="310"/>
    </location>
</feature>
<evidence type="ECO:0000256" key="1">
    <source>
        <dbReference type="SAM" id="Phobius"/>
    </source>
</evidence>
<dbReference type="InterPro" id="IPR025178">
    <property type="entry name" value="Lnb_N"/>
</dbReference>
<evidence type="ECO:0000313" key="5">
    <source>
        <dbReference type="Proteomes" id="UP000192472"/>
    </source>
</evidence>
<evidence type="ECO:0000259" key="2">
    <source>
        <dbReference type="Pfam" id="PF13387"/>
    </source>
</evidence>